<reference evidence="3" key="1">
    <citation type="journal article" date="2019" name="Int. J. Syst. Evol. Microbiol.">
        <title>The Global Catalogue of Microorganisms (GCM) 10K type strain sequencing project: providing services to taxonomists for standard genome sequencing and annotation.</title>
        <authorList>
            <consortium name="The Broad Institute Genomics Platform"/>
            <consortium name="The Broad Institute Genome Sequencing Center for Infectious Disease"/>
            <person name="Wu L."/>
            <person name="Ma J."/>
        </authorList>
    </citation>
    <scope>NUCLEOTIDE SEQUENCE [LARGE SCALE GENOMIC DNA]</scope>
    <source>
        <strain evidence="3">JCM 12696</strain>
    </source>
</reference>
<dbReference type="Proteomes" id="UP001501371">
    <property type="component" value="Unassembled WGS sequence"/>
</dbReference>
<evidence type="ECO:0000256" key="1">
    <source>
        <dbReference type="SAM" id="MobiDB-lite"/>
    </source>
</evidence>
<protein>
    <submittedName>
        <fullName evidence="2">Uncharacterized protein</fullName>
    </submittedName>
</protein>
<keyword evidence="3" id="KW-1185">Reference proteome</keyword>
<proteinExistence type="predicted"/>
<gene>
    <name evidence="2" type="ORF">GCM10009654_46300</name>
</gene>
<sequence length="139" mass="15206">MWPVEFDVSNDGIDAKKLAAAFRISLARFSSAFSFFSRFSSADSSVVVPGRAPASIWSCRTHLRSVSVVPMPSFDATAFIADHSVSYSGRTSATMRTARLRSSSGYWEGRAMTRSSQMIESLPNPERFSEARAGAGRRP</sequence>
<name>A0ABP4FLW8_9ACTN</name>
<accession>A0ABP4FLW8</accession>
<organism evidence="2 3">
    <name type="scientific">Streptomyces hebeiensis</name>
    <dbReference type="NCBI Taxonomy" id="229486"/>
    <lineage>
        <taxon>Bacteria</taxon>
        <taxon>Bacillati</taxon>
        <taxon>Actinomycetota</taxon>
        <taxon>Actinomycetes</taxon>
        <taxon>Kitasatosporales</taxon>
        <taxon>Streptomycetaceae</taxon>
        <taxon>Streptomyces</taxon>
    </lineage>
</organism>
<comment type="caution">
    <text evidence="2">The sequence shown here is derived from an EMBL/GenBank/DDBJ whole genome shotgun (WGS) entry which is preliminary data.</text>
</comment>
<dbReference type="EMBL" id="BAAAKV010000044">
    <property type="protein sequence ID" value="GAA1183622.1"/>
    <property type="molecule type" value="Genomic_DNA"/>
</dbReference>
<evidence type="ECO:0000313" key="3">
    <source>
        <dbReference type="Proteomes" id="UP001501371"/>
    </source>
</evidence>
<evidence type="ECO:0000313" key="2">
    <source>
        <dbReference type="EMBL" id="GAA1183622.1"/>
    </source>
</evidence>
<feature type="region of interest" description="Disordered" evidence="1">
    <location>
        <begin position="118"/>
        <end position="139"/>
    </location>
</feature>